<feature type="compositionally biased region" description="Polar residues" evidence="3">
    <location>
        <begin position="1"/>
        <end position="13"/>
    </location>
</feature>
<dbReference type="SMART" id="SM00220">
    <property type="entry name" value="S_TKc"/>
    <property type="match status" value="1"/>
</dbReference>
<proteinExistence type="predicted"/>
<feature type="compositionally biased region" description="Polar residues" evidence="3">
    <location>
        <begin position="21"/>
        <end position="35"/>
    </location>
</feature>
<dbReference type="PANTHER" id="PTHR24346">
    <property type="entry name" value="MAP/MICROTUBULE AFFINITY-REGULATING KINASE"/>
    <property type="match status" value="1"/>
</dbReference>
<dbReference type="Gene3D" id="1.10.510.10">
    <property type="entry name" value="Transferase(Phosphotransferase) domain 1"/>
    <property type="match status" value="1"/>
</dbReference>
<keyword evidence="5" id="KW-0808">Transferase</keyword>
<dbReference type="GO" id="GO:0004674">
    <property type="term" value="F:protein serine/threonine kinase activity"/>
    <property type="evidence" value="ECO:0007669"/>
    <property type="project" value="UniProtKB-EC"/>
</dbReference>
<feature type="domain" description="Protein kinase" evidence="4">
    <location>
        <begin position="243"/>
        <end position="525"/>
    </location>
</feature>
<dbReference type="GO" id="GO:0005737">
    <property type="term" value="C:cytoplasm"/>
    <property type="evidence" value="ECO:0007669"/>
    <property type="project" value="TreeGrafter"/>
</dbReference>
<comment type="caution">
    <text evidence="5">The sequence shown here is derived from an EMBL/GenBank/DDBJ whole genome shotgun (WGS) entry which is preliminary data.</text>
</comment>
<gene>
    <name evidence="5" type="primary">spk1</name>
    <name evidence="5" type="ORF">CI610_01621</name>
</gene>
<feature type="compositionally biased region" description="Basic and acidic residues" evidence="3">
    <location>
        <begin position="48"/>
        <end position="62"/>
    </location>
</feature>
<feature type="compositionally biased region" description="Acidic residues" evidence="3">
    <location>
        <begin position="94"/>
        <end position="108"/>
    </location>
</feature>
<feature type="region of interest" description="Disordered" evidence="3">
    <location>
        <begin position="1"/>
        <end position="157"/>
    </location>
</feature>
<evidence type="ECO:0000256" key="1">
    <source>
        <dbReference type="ARBA" id="ARBA00022741"/>
    </source>
</evidence>
<dbReference type="GO" id="GO:0005524">
    <property type="term" value="F:ATP binding"/>
    <property type="evidence" value="ECO:0007669"/>
    <property type="project" value="UniProtKB-KW"/>
</dbReference>
<evidence type="ECO:0000256" key="2">
    <source>
        <dbReference type="ARBA" id="ARBA00022840"/>
    </source>
</evidence>
<accession>A0A2H9T888</accession>
<dbReference type="GO" id="GO:0035556">
    <property type="term" value="P:intracellular signal transduction"/>
    <property type="evidence" value="ECO:0007669"/>
    <property type="project" value="TreeGrafter"/>
</dbReference>
<reference evidence="5" key="1">
    <citation type="journal article" date="2017" name="Appl. Environ. Microbiol.">
        <title>Molecular characterization of an Endozoicomonas-like organism causing infection in king scallop Pecten maximus L.</title>
        <authorList>
            <person name="Cano I."/>
            <person name="van Aerle R."/>
            <person name="Ross S."/>
            <person name="Verner-Jeffreys D.W."/>
            <person name="Paley R.K."/>
            <person name="Rimmer G."/>
            <person name="Ryder D."/>
            <person name="Hooper P."/>
            <person name="Stone D."/>
            <person name="Feist S.W."/>
        </authorList>
    </citation>
    <scope>NUCLEOTIDE SEQUENCE</scope>
</reference>
<dbReference type="EMBL" id="NSIT01000071">
    <property type="protein sequence ID" value="PJE79399.1"/>
    <property type="molecule type" value="Genomic_DNA"/>
</dbReference>
<dbReference type="AlphaFoldDB" id="A0A2H9T888"/>
<name>A0A2H9T888_9ZZZZ</name>
<dbReference type="EC" id="2.7.11.1" evidence="5"/>
<sequence length="526" mass="59642">MPGINKTGSSQPLQKPDTDTTETPQLSKGTFNRFTATHLDKSPQPARHHQDTTSKKPLKEYDISQCTEEEITQMFEDLASFSPIPQDTPTLPSIDEEIEEETNTDDSDALGSPVLSSQSNTDSPDKQAVISDHEDEGYYSQIGETPTPTTETDGFPSLTEEEIRNNRIDKNSHNLPFTRLIMTQKDGNHKMAEMLNSLPEEVLLKQGWDEESIRSLSVNEKSAPLSERAQASLGIPKNKTGKPSKSLYFGQGAYGKVKFARITDPTTGEQQWCVAKKLKPRNPKDTQEINRMKTELQTEINHQQKAGDITPKIHGFAETLDKQGKKEFVIFMDQAQGMNGFEFMHSQQGRKLSTQQRRFIMGQLIDAVGTMHDNGICHKDLKWDNCTITSDGKIQLLDFGMADRYRNTLNGFATVPCYWPPEAVSERPADPRKMDVYSLGVMFVDLVKQDNRINPFYTTRRHDITDWSFEDKKENIEFMINEKLSGIDFPDTKTKSLITDMLNPDPQHRPSMEEVLDRKARLPFGK</sequence>
<dbReference type="PROSITE" id="PS50011">
    <property type="entry name" value="PROTEIN_KINASE_DOM"/>
    <property type="match status" value="1"/>
</dbReference>
<dbReference type="InterPro" id="IPR000719">
    <property type="entry name" value="Prot_kinase_dom"/>
</dbReference>
<organism evidence="5">
    <name type="scientific">invertebrate metagenome</name>
    <dbReference type="NCBI Taxonomy" id="1711999"/>
    <lineage>
        <taxon>unclassified sequences</taxon>
        <taxon>metagenomes</taxon>
        <taxon>organismal metagenomes</taxon>
    </lineage>
</organism>
<evidence type="ECO:0000256" key="3">
    <source>
        <dbReference type="SAM" id="MobiDB-lite"/>
    </source>
</evidence>
<keyword evidence="2" id="KW-0067">ATP-binding</keyword>
<dbReference type="InterPro" id="IPR011009">
    <property type="entry name" value="Kinase-like_dom_sf"/>
</dbReference>
<dbReference type="InterPro" id="IPR008271">
    <property type="entry name" value="Ser/Thr_kinase_AS"/>
</dbReference>
<keyword evidence="1" id="KW-0547">Nucleotide-binding</keyword>
<dbReference type="PANTHER" id="PTHR24346:SF30">
    <property type="entry name" value="MATERNAL EMBRYONIC LEUCINE ZIPPER KINASE"/>
    <property type="match status" value="1"/>
</dbReference>
<dbReference type="Pfam" id="PF00069">
    <property type="entry name" value="Pkinase"/>
    <property type="match status" value="1"/>
</dbReference>
<protein>
    <submittedName>
        <fullName evidence="5">Serine/threonine-protein kinase PK-1</fullName>
        <ecNumber evidence="5">2.7.11.1</ecNumber>
    </submittedName>
</protein>
<evidence type="ECO:0000259" key="4">
    <source>
        <dbReference type="PROSITE" id="PS50011"/>
    </source>
</evidence>
<evidence type="ECO:0000313" key="5">
    <source>
        <dbReference type="EMBL" id="PJE79399.1"/>
    </source>
</evidence>
<dbReference type="SUPFAM" id="SSF56112">
    <property type="entry name" value="Protein kinase-like (PK-like)"/>
    <property type="match status" value="1"/>
</dbReference>
<dbReference type="CDD" id="cd00180">
    <property type="entry name" value="PKc"/>
    <property type="match status" value="1"/>
</dbReference>
<dbReference type="PROSITE" id="PS00108">
    <property type="entry name" value="PROTEIN_KINASE_ST"/>
    <property type="match status" value="1"/>
</dbReference>
<keyword evidence="5" id="KW-0418">Kinase</keyword>